<comment type="similarity">
    <text evidence="1">Belongs to the NXPE family.</text>
</comment>
<keyword evidence="2" id="KW-1133">Transmembrane helix</keyword>
<feature type="transmembrane region" description="Helical" evidence="2">
    <location>
        <begin position="20"/>
        <end position="40"/>
    </location>
</feature>
<dbReference type="InterPro" id="IPR013783">
    <property type="entry name" value="Ig-like_fold"/>
</dbReference>
<organism evidence="4 5">
    <name type="scientific">Alosa alosa</name>
    <name type="common">allis shad</name>
    <dbReference type="NCBI Taxonomy" id="278164"/>
    <lineage>
        <taxon>Eukaryota</taxon>
        <taxon>Metazoa</taxon>
        <taxon>Chordata</taxon>
        <taxon>Craniata</taxon>
        <taxon>Vertebrata</taxon>
        <taxon>Euteleostomi</taxon>
        <taxon>Actinopterygii</taxon>
        <taxon>Neopterygii</taxon>
        <taxon>Teleostei</taxon>
        <taxon>Clupei</taxon>
        <taxon>Clupeiformes</taxon>
        <taxon>Clupeoidei</taxon>
        <taxon>Clupeidae</taxon>
        <taxon>Alosa</taxon>
    </lineage>
</organism>
<keyword evidence="5" id="KW-1185">Reference proteome</keyword>
<evidence type="ECO:0000313" key="4">
    <source>
        <dbReference type="EMBL" id="KAG5286677.1"/>
    </source>
</evidence>
<dbReference type="InterPro" id="IPR026845">
    <property type="entry name" value="NXPH/NXPE"/>
</dbReference>
<dbReference type="Pfam" id="PF24536">
    <property type="entry name" value="NXPE4_C"/>
    <property type="match status" value="1"/>
</dbReference>
<protein>
    <recommendedName>
        <fullName evidence="3">NXPE C-terminal domain-containing protein</fullName>
    </recommendedName>
</protein>
<dbReference type="Pfam" id="PF06312">
    <property type="entry name" value="Neurexophilin"/>
    <property type="match status" value="1"/>
</dbReference>
<dbReference type="EMBL" id="JADWDJ010000001">
    <property type="protein sequence ID" value="KAG5286677.1"/>
    <property type="molecule type" value="Genomic_DNA"/>
</dbReference>
<name>A0AAV6HL88_9TELE</name>
<proteinExistence type="inferred from homology"/>
<dbReference type="SUPFAM" id="SSF81296">
    <property type="entry name" value="E set domains"/>
    <property type="match status" value="1"/>
</dbReference>
<sequence>MDSRICKSRICRVPAYRQIIWYWIIILTFGLFFTVMLSGYCQWPLSMLPLRHRSVFNNETQMLKIPEDLGFSEYEWDRIQRALHWGEPDHQITTATMSTSPDHSTFLINNFKDSYYVGEELHATIVARDFTGMPKHYGGDLFQAKVYSDTLKASVFGDVLDHQNGTYSARFTLPWVGTALVAIRLIHSSEGVQVLKRIRDSSYIYYLGFFVGKNPQGARVEEKAMCNLKWEGVVLPGKGERCEYKDARTGTTWHCRKPRTLPCDALLYHNTDELMRDITTALDRVLMSRQHVDHWLKGDSRQIRVIASNSTIGTIKSCKPGMPTPTPAGFYMNDIWTSFVCATRHFGDVNDRTQCLKDKQIYTMGDSTLRQWFEFLCGAVPTLKRMNLYSDRQVGPFMAVDVANNILLHHRSHGAPRCCPDGPIAAMHYISNQIDDLAGGPHTVIVLNVLAHFTQFPVSFYAHRVYQIRRAVVALLKRAPQTKVIIKTANTGYKDLNRSDWLAMQLDQILREVFRDVGVYILDVWQMTACHYNADDLHPAQVIVQNEIDILLSIICPK</sequence>
<dbReference type="Gene3D" id="2.60.40.10">
    <property type="entry name" value="Immunoglobulins"/>
    <property type="match status" value="1"/>
</dbReference>
<accession>A0AAV6HL88</accession>
<evidence type="ECO:0000256" key="2">
    <source>
        <dbReference type="SAM" id="Phobius"/>
    </source>
</evidence>
<dbReference type="InterPro" id="IPR014756">
    <property type="entry name" value="Ig_E-set"/>
</dbReference>
<dbReference type="InterPro" id="IPR057106">
    <property type="entry name" value="NXPE4_C"/>
</dbReference>
<dbReference type="PANTHER" id="PTHR16165:SF23">
    <property type="entry name" value="NEUREXOPHILIN AND PC-ESTERASE DOMAIN FAMILY, MEMBER 5"/>
    <property type="match status" value="1"/>
</dbReference>
<dbReference type="GO" id="GO:0007399">
    <property type="term" value="P:nervous system development"/>
    <property type="evidence" value="ECO:0007669"/>
    <property type="project" value="UniProtKB-ARBA"/>
</dbReference>
<dbReference type="AlphaFoldDB" id="A0AAV6HL88"/>
<evidence type="ECO:0000256" key="1">
    <source>
        <dbReference type="ARBA" id="ARBA00005431"/>
    </source>
</evidence>
<evidence type="ECO:0000259" key="3">
    <source>
        <dbReference type="Pfam" id="PF24536"/>
    </source>
</evidence>
<gene>
    <name evidence="4" type="ORF">AALO_G00017550</name>
</gene>
<keyword evidence="2" id="KW-0472">Membrane</keyword>
<reference evidence="4 5" key="1">
    <citation type="submission" date="2020-10" db="EMBL/GenBank/DDBJ databases">
        <title>Chromosome-scale genome assembly of the Allis shad, Alosa alosa.</title>
        <authorList>
            <person name="Margot Z."/>
            <person name="Christophe K."/>
            <person name="Cabau C."/>
            <person name="Louis A."/>
            <person name="Berthelot C."/>
            <person name="Parey E."/>
            <person name="Roest Crollius H."/>
            <person name="Montfort J."/>
            <person name="Robinson-Rechavi M."/>
            <person name="Bucao C."/>
            <person name="Bouchez O."/>
            <person name="Gislard M."/>
            <person name="Lluch J."/>
            <person name="Milhes M."/>
            <person name="Lampietro C."/>
            <person name="Lopez Roques C."/>
            <person name="Donnadieu C."/>
            <person name="Braasch I."/>
            <person name="Desvignes T."/>
            <person name="Postlethwait J."/>
            <person name="Bobe J."/>
            <person name="Guiguen Y."/>
        </authorList>
    </citation>
    <scope>NUCLEOTIDE SEQUENCE [LARGE SCALE GENOMIC DNA]</scope>
    <source>
        <strain evidence="4">M-15738</strain>
        <tissue evidence="4">Blood</tissue>
    </source>
</reference>
<feature type="domain" description="NXPE C-terminal" evidence="3">
    <location>
        <begin position="336"/>
        <end position="556"/>
    </location>
</feature>
<dbReference type="PANTHER" id="PTHR16165">
    <property type="entry name" value="NXPE FAMILY MEMBER"/>
    <property type="match status" value="1"/>
</dbReference>
<dbReference type="Proteomes" id="UP000823561">
    <property type="component" value="Chromosome 1"/>
</dbReference>
<comment type="caution">
    <text evidence="4">The sequence shown here is derived from an EMBL/GenBank/DDBJ whole genome shotgun (WGS) entry which is preliminary data.</text>
</comment>
<keyword evidence="2" id="KW-0812">Transmembrane</keyword>
<evidence type="ECO:0000313" key="5">
    <source>
        <dbReference type="Proteomes" id="UP000823561"/>
    </source>
</evidence>